<keyword evidence="1" id="KW-1133">Transmembrane helix</keyword>
<name>A0AAE4TQ07_9GAMM</name>
<dbReference type="Proteomes" id="UP001187859">
    <property type="component" value="Unassembled WGS sequence"/>
</dbReference>
<feature type="transmembrane region" description="Helical" evidence="1">
    <location>
        <begin position="6"/>
        <end position="25"/>
    </location>
</feature>
<proteinExistence type="predicted"/>
<evidence type="ECO:0000259" key="2">
    <source>
        <dbReference type="Pfam" id="PF10675"/>
    </source>
</evidence>
<protein>
    <submittedName>
        <fullName evidence="3">DUF2489 domain-containing protein</fullName>
    </submittedName>
</protein>
<evidence type="ECO:0000256" key="1">
    <source>
        <dbReference type="SAM" id="Phobius"/>
    </source>
</evidence>
<dbReference type="AlphaFoldDB" id="A0AAE4TQ07"/>
<accession>A0AAE4TQ07</accession>
<organism evidence="3 4">
    <name type="scientific">Shewanella xiamenensis</name>
    <dbReference type="NCBI Taxonomy" id="332186"/>
    <lineage>
        <taxon>Bacteria</taxon>
        <taxon>Pseudomonadati</taxon>
        <taxon>Pseudomonadota</taxon>
        <taxon>Gammaproteobacteria</taxon>
        <taxon>Alteromonadales</taxon>
        <taxon>Shewanellaceae</taxon>
        <taxon>Shewanella</taxon>
    </lineage>
</organism>
<evidence type="ECO:0000313" key="3">
    <source>
        <dbReference type="EMBL" id="MDV5392393.1"/>
    </source>
</evidence>
<keyword evidence="1" id="KW-0472">Membrane</keyword>
<dbReference type="Pfam" id="PF10675">
    <property type="entry name" value="DUF2489"/>
    <property type="match status" value="1"/>
</dbReference>
<feature type="domain" description="DUF2489" evidence="2">
    <location>
        <begin position="13"/>
        <end position="146"/>
    </location>
</feature>
<evidence type="ECO:0000313" key="4">
    <source>
        <dbReference type="Proteomes" id="UP001187859"/>
    </source>
</evidence>
<gene>
    <name evidence="3" type="ORF">QM089_19570</name>
</gene>
<dbReference type="RefSeq" id="WP_037424076.1">
    <property type="nucleotide sequence ID" value="NZ_AP026732.1"/>
</dbReference>
<keyword evidence="1" id="KW-0812">Transmembrane</keyword>
<dbReference type="EMBL" id="JASGOQ010000001">
    <property type="protein sequence ID" value="MDV5392393.1"/>
    <property type="molecule type" value="Genomic_DNA"/>
</dbReference>
<reference evidence="3" key="1">
    <citation type="submission" date="2023-05" db="EMBL/GenBank/DDBJ databases">
        <title>Colonisation of extended spectrum b-lactamase- and carbapenemase-producing bacteria on hospital surfaces from low- and middle-income countries.</title>
        <authorList>
            <person name="Nieto-Rosado M."/>
            <person name="Sands K."/>
            <person name="Iregbu K."/>
            <person name="Zahra R."/>
            <person name="Mazarati J.B."/>
            <person name="Mehtar S."/>
            <person name="Barnards-Group B."/>
            <person name="Walsh T.R."/>
        </authorList>
    </citation>
    <scope>NUCLEOTIDE SEQUENCE</scope>
    <source>
        <strain evidence="3">PP-E493</strain>
    </source>
</reference>
<comment type="caution">
    <text evidence="3">The sequence shown here is derived from an EMBL/GenBank/DDBJ whole genome shotgun (WGS) entry which is preliminary data.</text>
</comment>
<sequence length="155" mass="17752">MSTTLIVLGFIIIVALSSYATFLLLKLKQQKHRQQALFAEREVAANAKRAQVLEDIRYIATAMIEDRCEISEGVVRIGRLFEILSLSERVAPEFPALFQHFELIKNHPIMEARQALPKQDRMKLDFIRMKSEAELAEGINEDAKKLSTYQLKAPH</sequence>
<dbReference type="InterPro" id="IPR019617">
    <property type="entry name" value="DUF2489"/>
</dbReference>